<dbReference type="AlphaFoldDB" id="W1PEF6"/>
<protein>
    <submittedName>
        <fullName evidence="2">Uncharacterized protein</fullName>
    </submittedName>
</protein>
<name>W1PEF6_AMBTC</name>
<proteinExistence type="predicted"/>
<dbReference type="HOGENOM" id="CLU_2124449_0_0_1"/>
<evidence type="ECO:0000313" key="3">
    <source>
        <dbReference type="Proteomes" id="UP000017836"/>
    </source>
</evidence>
<sequence>MSSNFQFRWPFFDLAIGSIYDAKRDQVGNPILDEEPLEEPEEIGTLSLGDSEERLDLENDEENPDREVNKETLGEEDDSHDGGDKNQESLGFVVEDLGKNFCANIGVMDSAYKL</sequence>
<feature type="region of interest" description="Disordered" evidence="1">
    <location>
        <begin position="30"/>
        <end position="89"/>
    </location>
</feature>
<reference evidence="3" key="1">
    <citation type="journal article" date="2013" name="Science">
        <title>The Amborella genome and the evolution of flowering plants.</title>
        <authorList>
            <consortium name="Amborella Genome Project"/>
        </authorList>
    </citation>
    <scope>NUCLEOTIDE SEQUENCE [LARGE SCALE GENOMIC DNA]</scope>
</reference>
<feature type="compositionally biased region" description="Acidic residues" evidence="1">
    <location>
        <begin position="32"/>
        <end position="42"/>
    </location>
</feature>
<evidence type="ECO:0000313" key="2">
    <source>
        <dbReference type="EMBL" id="ERN06016.1"/>
    </source>
</evidence>
<accession>W1PEF6</accession>
<keyword evidence="3" id="KW-1185">Reference proteome</keyword>
<gene>
    <name evidence="2" type="ORF">AMTR_s00142p00023050</name>
</gene>
<evidence type="ECO:0000256" key="1">
    <source>
        <dbReference type="SAM" id="MobiDB-lite"/>
    </source>
</evidence>
<dbReference type="Gramene" id="ERN06016">
    <property type="protein sequence ID" value="ERN06016"/>
    <property type="gene ID" value="AMTR_s00142p00023050"/>
</dbReference>
<dbReference type="Proteomes" id="UP000017836">
    <property type="component" value="Unassembled WGS sequence"/>
</dbReference>
<organism evidence="2 3">
    <name type="scientific">Amborella trichopoda</name>
    <dbReference type="NCBI Taxonomy" id="13333"/>
    <lineage>
        <taxon>Eukaryota</taxon>
        <taxon>Viridiplantae</taxon>
        <taxon>Streptophyta</taxon>
        <taxon>Embryophyta</taxon>
        <taxon>Tracheophyta</taxon>
        <taxon>Spermatophyta</taxon>
        <taxon>Magnoliopsida</taxon>
        <taxon>Amborellales</taxon>
        <taxon>Amborellaceae</taxon>
        <taxon>Amborella</taxon>
    </lineage>
</organism>
<dbReference type="EMBL" id="KI393933">
    <property type="protein sequence ID" value="ERN06016.1"/>
    <property type="molecule type" value="Genomic_DNA"/>
</dbReference>